<protein>
    <submittedName>
        <fullName evidence="1">Uncharacterized protein</fullName>
    </submittedName>
</protein>
<reference evidence="1" key="1">
    <citation type="submission" date="2018-05" db="EMBL/GenBank/DDBJ databases">
        <authorList>
            <person name="Lanie J.A."/>
            <person name="Ng W.-L."/>
            <person name="Kazmierczak K.M."/>
            <person name="Andrzejewski T.M."/>
            <person name="Davidsen T.M."/>
            <person name="Wayne K.J."/>
            <person name="Tettelin H."/>
            <person name="Glass J.I."/>
            <person name="Rusch D."/>
            <person name="Podicherti R."/>
            <person name="Tsui H.-C.T."/>
            <person name="Winkler M.E."/>
        </authorList>
    </citation>
    <scope>NUCLEOTIDE SEQUENCE</scope>
</reference>
<sequence>MISFKRYLEEGRRASARVKQLLSSRAKPYEYWLSKKFTLPFCISKPMMTRMQNTQTDVEAFHVTDIDYIKTLFEVQNSSKSLSVTTEIEKERDGLTMLEGVETAGGILVELKGDVPFAGDFDIFTSPDSQGRRWIDLYQFATELKKRSSSMGNPDLLHNWELIYKKTILEHTKNFIKPNWHELLDFGLDGDHMGYAVRTKEWAGIFWIGGEGFIVKGLDPDESLAEKGIVDKLEKHPDGRGLVRKAKQAL</sequence>
<feature type="non-terminal residue" evidence="1">
    <location>
        <position position="250"/>
    </location>
</feature>
<proteinExistence type="predicted"/>
<name>A0A382INM2_9ZZZZ</name>
<organism evidence="1">
    <name type="scientific">marine metagenome</name>
    <dbReference type="NCBI Taxonomy" id="408172"/>
    <lineage>
        <taxon>unclassified sequences</taxon>
        <taxon>metagenomes</taxon>
        <taxon>ecological metagenomes</taxon>
    </lineage>
</organism>
<dbReference type="AlphaFoldDB" id="A0A382INM2"/>
<accession>A0A382INM2</accession>
<evidence type="ECO:0000313" key="1">
    <source>
        <dbReference type="EMBL" id="SVC00281.1"/>
    </source>
</evidence>
<gene>
    <name evidence="1" type="ORF">METZ01_LOCUS253135</name>
</gene>
<dbReference type="EMBL" id="UINC01068026">
    <property type="protein sequence ID" value="SVC00281.1"/>
    <property type="molecule type" value="Genomic_DNA"/>
</dbReference>